<gene>
    <name evidence="6" type="primary">MED10</name>
    <name evidence="7" type="ORF">K431DRAFT_284646</name>
</gene>
<evidence type="ECO:0000256" key="6">
    <source>
        <dbReference type="RuleBase" id="RU364146"/>
    </source>
</evidence>
<keyword evidence="8" id="KW-1185">Reference proteome</keyword>
<evidence type="ECO:0000256" key="3">
    <source>
        <dbReference type="ARBA" id="ARBA00023015"/>
    </source>
</evidence>
<comment type="caution">
    <text evidence="7">The sequence shown here is derived from an EMBL/GenBank/DDBJ whole genome shotgun (WGS) entry which is preliminary data.</text>
</comment>
<dbReference type="GO" id="GO:0016592">
    <property type="term" value="C:mediator complex"/>
    <property type="evidence" value="ECO:0007669"/>
    <property type="project" value="InterPro"/>
</dbReference>
<reference evidence="7" key="1">
    <citation type="journal article" date="2020" name="Stud. Mycol.">
        <title>101 Dothideomycetes genomes: a test case for predicting lifestyles and emergence of pathogens.</title>
        <authorList>
            <person name="Haridas S."/>
            <person name="Albert R."/>
            <person name="Binder M."/>
            <person name="Bloem J."/>
            <person name="Labutti K."/>
            <person name="Salamov A."/>
            <person name="Andreopoulos B."/>
            <person name="Baker S."/>
            <person name="Barry K."/>
            <person name="Bills G."/>
            <person name="Bluhm B."/>
            <person name="Cannon C."/>
            <person name="Castanera R."/>
            <person name="Culley D."/>
            <person name="Daum C."/>
            <person name="Ezra D."/>
            <person name="Gonzalez J."/>
            <person name="Henrissat B."/>
            <person name="Kuo A."/>
            <person name="Liang C."/>
            <person name="Lipzen A."/>
            <person name="Lutzoni F."/>
            <person name="Magnuson J."/>
            <person name="Mondo S."/>
            <person name="Nolan M."/>
            <person name="Ohm R."/>
            <person name="Pangilinan J."/>
            <person name="Park H.-J."/>
            <person name="Ramirez L."/>
            <person name="Alfaro M."/>
            <person name="Sun H."/>
            <person name="Tritt A."/>
            <person name="Yoshinaga Y."/>
            <person name="Zwiers L.-H."/>
            <person name="Turgeon B."/>
            <person name="Goodwin S."/>
            <person name="Spatafora J."/>
            <person name="Crous P."/>
            <person name="Grigoriev I."/>
        </authorList>
    </citation>
    <scope>NUCLEOTIDE SEQUENCE</scope>
    <source>
        <strain evidence="7">CBS 116435</strain>
    </source>
</reference>
<keyword evidence="5 6" id="KW-0539">Nucleus</keyword>
<dbReference type="Pfam" id="PF09748">
    <property type="entry name" value="Med10"/>
    <property type="match status" value="1"/>
</dbReference>
<comment type="similarity">
    <text evidence="2 6">Belongs to the Mediator complex subunit 10 family.</text>
</comment>
<dbReference type="AlphaFoldDB" id="A0A9P4QB89"/>
<organism evidence="7 8">
    <name type="scientific">Polychaeton citri CBS 116435</name>
    <dbReference type="NCBI Taxonomy" id="1314669"/>
    <lineage>
        <taxon>Eukaryota</taxon>
        <taxon>Fungi</taxon>
        <taxon>Dikarya</taxon>
        <taxon>Ascomycota</taxon>
        <taxon>Pezizomycotina</taxon>
        <taxon>Dothideomycetes</taxon>
        <taxon>Dothideomycetidae</taxon>
        <taxon>Capnodiales</taxon>
        <taxon>Capnodiaceae</taxon>
        <taxon>Polychaeton</taxon>
    </lineage>
</organism>
<dbReference type="GO" id="GO:0003712">
    <property type="term" value="F:transcription coregulator activity"/>
    <property type="evidence" value="ECO:0007669"/>
    <property type="project" value="InterPro"/>
</dbReference>
<comment type="function">
    <text evidence="6">Component of the Mediator complex, a coactivator involved in the regulated transcription of nearly all RNA polymerase II-dependent genes. Mediator functions as a bridge to convey information from gene-specific regulatory proteins to the basal RNA polymerase II transcription machinery. Mediator is recruited to promoters by direct interactions with regulatory proteins and serves as a scaffold for the assembly of a functional preinitiation complex with RNA polymerase II and the general transcription factors.</text>
</comment>
<evidence type="ECO:0000256" key="4">
    <source>
        <dbReference type="ARBA" id="ARBA00023163"/>
    </source>
</evidence>
<dbReference type="GO" id="GO:0006357">
    <property type="term" value="P:regulation of transcription by RNA polymerase II"/>
    <property type="evidence" value="ECO:0007669"/>
    <property type="project" value="InterPro"/>
</dbReference>
<comment type="subunit">
    <text evidence="6">Component of the Mediator complex.</text>
</comment>
<dbReference type="InterPro" id="IPR019145">
    <property type="entry name" value="Mediator_Med10"/>
</dbReference>
<dbReference type="Proteomes" id="UP000799441">
    <property type="component" value="Unassembled WGS sequence"/>
</dbReference>
<proteinExistence type="inferred from homology"/>
<evidence type="ECO:0000256" key="1">
    <source>
        <dbReference type="ARBA" id="ARBA00004123"/>
    </source>
</evidence>
<evidence type="ECO:0000256" key="5">
    <source>
        <dbReference type="ARBA" id="ARBA00023242"/>
    </source>
</evidence>
<name>A0A9P4QB89_9PEZI</name>
<keyword evidence="3 6" id="KW-0805">Transcription regulation</keyword>
<dbReference type="OrthoDB" id="337270at2759"/>
<evidence type="ECO:0000313" key="8">
    <source>
        <dbReference type="Proteomes" id="UP000799441"/>
    </source>
</evidence>
<evidence type="ECO:0000256" key="2">
    <source>
        <dbReference type="ARBA" id="ARBA00005389"/>
    </source>
</evidence>
<comment type="subcellular location">
    <subcellularLocation>
        <location evidence="1 6">Nucleus</location>
    </subcellularLocation>
</comment>
<evidence type="ECO:0000313" key="7">
    <source>
        <dbReference type="EMBL" id="KAF2721721.1"/>
    </source>
</evidence>
<accession>A0A9P4QB89</accession>
<dbReference type="EMBL" id="MU003788">
    <property type="protein sequence ID" value="KAF2721721.1"/>
    <property type="molecule type" value="Genomic_DNA"/>
</dbReference>
<keyword evidence="6" id="KW-0010">Activator</keyword>
<keyword evidence="4 6" id="KW-0804">Transcription</keyword>
<protein>
    <recommendedName>
        <fullName evidence="6">Mediator of RNA polymerase II transcription subunit 10</fullName>
    </recommendedName>
    <alternativeName>
        <fullName evidence="6">Mediator complex subunit 10</fullName>
    </alternativeName>
</protein>
<sequence>MAAATLEDVDQQLRDIITNLYFLIQQAHAYSGPGTQQSMTNEVKTLIDNLVKLTNTSRNLTTNVPYFVVHEYIEKARNPDIYNRDLVEFVMKFNQSLKGKSEAFGQFRDILGREMMSAIPDIKDDVRKVLEASGGKVEG</sequence>